<dbReference type="EMBL" id="JAWHZD010000003">
    <property type="protein sequence ID" value="MDV0841097.1"/>
    <property type="molecule type" value="Genomic_DNA"/>
</dbReference>
<protein>
    <submittedName>
        <fullName evidence="1">Uncharacterized protein</fullName>
    </submittedName>
</protein>
<accession>A0AAW8XJK8</accession>
<comment type="caution">
    <text evidence="1">The sequence shown here is derived from an EMBL/GenBank/DDBJ whole genome shotgun (WGS) entry which is preliminary data.</text>
</comment>
<dbReference type="AlphaFoldDB" id="A0AAW8XJK8"/>
<dbReference type="Proteomes" id="UP001284547">
    <property type="component" value="Unassembled WGS sequence"/>
</dbReference>
<dbReference type="RefSeq" id="WP_101862039.1">
    <property type="nucleotide sequence ID" value="NZ_JAWHZD010000003.1"/>
</dbReference>
<sequence>MQYQTVTQISVGLRKRSAAGQFLKIAPGQHDEALFSEGFRVIQTCFRYRTHLSAGWRLSPYPAYEKLQYQTVTQISVGTRKRSAAGQFLKIAPGQQDEALFSEGFRVIQTCFRYRTHLSAGWRLSPFPAYEKLKYQTVTEISVGPRKRSAAGQFLKIALGQQDEALFSEGFRVIQTSFRYRTHLSAGWRLSPYPAYEKLKYQKVTQISVGPRKRSAAGQFLKIALDQKDEALFTEGFYRTIAKINA</sequence>
<gene>
    <name evidence="1" type="ORF">RZP41_07400</name>
</gene>
<proteinExistence type="predicted"/>
<reference evidence="1" key="1">
    <citation type="submission" date="2023-10" db="EMBL/GenBank/DDBJ databases">
        <title>Surveillance and assessment of the effects of hospital wastewater treatment on clearance of pathogenic bacterial and antimicrobial resistance genes.</title>
        <authorList>
            <person name="Wu Y."/>
        </authorList>
    </citation>
    <scope>NUCLEOTIDE SEQUENCE</scope>
    <source>
        <strain evidence="1">23-M-SRM-33-1</strain>
    </source>
</reference>
<evidence type="ECO:0000313" key="1">
    <source>
        <dbReference type="EMBL" id="MDV0841097.1"/>
    </source>
</evidence>
<organism evidence="1 2">
    <name type="scientific">Klebsiella quasipneumoniae subsp. quasipneumoniae</name>
    <dbReference type="NCBI Taxonomy" id="1667327"/>
    <lineage>
        <taxon>Bacteria</taxon>
        <taxon>Pseudomonadati</taxon>
        <taxon>Pseudomonadota</taxon>
        <taxon>Gammaproteobacteria</taxon>
        <taxon>Enterobacterales</taxon>
        <taxon>Enterobacteriaceae</taxon>
        <taxon>Klebsiella/Raoultella group</taxon>
        <taxon>Klebsiella</taxon>
        <taxon>Klebsiella pneumoniae complex</taxon>
    </lineage>
</organism>
<evidence type="ECO:0000313" key="2">
    <source>
        <dbReference type="Proteomes" id="UP001284547"/>
    </source>
</evidence>
<name>A0AAW8XJK8_9ENTR</name>